<dbReference type="EMBL" id="NQVE01000115">
    <property type="protein sequence ID" value="RAL47298.1"/>
    <property type="molecule type" value="Genomic_DNA"/>
</dbReference>
<accession>A0A328DRL7</accession>
<evidence type="ECO:0000313" key="2">
    <source>
        <dbReference type="Proteomes" id="UP000249390"/>
    </source>
</evidence>
<organism evidence="1 2">
    <name type="scientific">Cuscuta australis</name>
    <dbReference type="NCBI Taxonomy" id="267555"/>
    <lineage>
        <taxon>Eukaryota</taxon>
        <taxon>Viridiplantae</taxon>
        <taxon>Streptophyta</taxon>
        <taxon>Embryophyta</taxon>
        <taxon>Tracheophyta</taxon>
        <taxon>Spermatophyta</taxon>
        <taxon>Magnoliopsida</taxon>
        <taxon>eudicotyledons</taxon>
        <taxon>Gunneridae</taxon>
        <taxon>Pentapetalae</taxon>
        <taxon>asterids</taxon>
        <taxon>lamiids</taxon>
        <taxon>Solanales</taxon>
        <taxon>Convolvulaceae</taxon>
        <taxon>Cuscuteae</taxon>
        <taxon>Cuscuta</taxon>
        <taxon>Cuscuta subgen. Grammica</taxon>
        <taxon>Cuscuta sect. Cleistogrammica</taxon>
    </lineage>
</organism>
<sequence length="432" mass="48579">MVDGRRGSSQEQKTTMLRRSSNLYIFLFLHYQTLNLTLTSCAISSTPPPLNVSHYLYPRSTFVLFSQPPASTSKPSLFLKAILESIAKREGWDLEGLRVSKLNAKRAMYGSVRNKEFGARLGKTEIVFKVFDQVPKWTKFESLGKRNWSDFECLVKEAGSNAVLDGFKIEGPLELYAAGDDDNFTLNLPSNTSVPGLKQILVSEGMTLEVEGAEEITVFHTPAPNGPPYGNAFTDLRSKLHSCLSSLPIHVRGPAFVTVYRTHNPNSTIETNFLSGDTIELLPDKCYTGNVHRKQSSVFDSLSRGATLLEKAVKSFFGGRNDRKTGFGLKIRIKPSIVVRFQMELERNITGNDTQWSTLGEWRTRPNAERVWFEVVAGIREGWLLKPLTVRKFRPYAEVDSLSWSSLMSNLSFTKFPSVIVPPEHLTLDVKW</sequence>
<reference evidence="1 2" key="1">
    <citation type="submission" date="2018-06" db="EMBL/GenBank/DDBJ databases">
        <title>The Genome of Cuscuta australis (Dodder) Provides Insight into the Evolution of Plant Parasitism.</title>
        <authorList>
            <person name="Liu H."/>
        </authorList>
    </citation>
    <scope>NUCLEOTIDE SEQUENCE [LARGE SCALE GENOMIC DNA]</scope>
    <source>
        <strain evidence="2">cv. Yunnan</strain>
        <tissue evidence="1">Vines</tissue>
    </source>
</reference>
<dbReference type="PANTHER" id="PTHR34454:SF3">
    <property type="entry name" value="PEPTIDASE I, PUTATIVE-RELATED"/>
    <property type="match status" value="1"/>
</dbReference>
<dbReference type="InterPro" id="IPR053283">
    <property type="entry name" value="TUNICAMYCIN_INDUCED_1"/>
</dbReference>
<proteinExistence type="predicted"/>
<gene>
    <name evidence="1" type="ORF">DM860_013263</name>
</gene>
<keyword evidence="2" id="KW-1185">Reference proteome</keyword>
<dbReference type="PANTHER" id="PTHR34454">
    <property type="entry name" value="TUNICAMYCIN INDUCED PROTEIN"/>
    <property type="match status" value="1"/>
</dbReference>
<comment type="caution">
    <text evidence="1">The sequence shown here is derived from an EMBL/GenBank/DDBJ whole genome shotgun (WGS) entry which is preliminary data.</text>
</comment>
<evidence type="ECO:0000313" key="1">
    <source>
        <dbReference type="EMBL" id="RAL47298.1"/>
    </source>
</evidence>
<name>A0A328DRL7_9ASTE</name>
<dbReference type="Proteomes" id="UP000249390">
    <property type="component" value="Unassembled WGS sequence"/>
</dbReference>
<protein>
    <submittedName>
        <fullName evidence="1">Uncharacterized protein</fullName>
    </submittedName>
</protein>
<dbReference type="AlphaFoldDB" id="A0A328DRL7"/>